<name>C5F2Q7_9HELI</name>
<gene>
    <name evidence="1" type="ORF">HPMG_02008</name>
</gene>
<dbReference type="Proteomes" id="UP000003953">
    <property type="component" value="Unassembled WGS sequence"/>
</dbReference>
<sequence length="185" mass="19350">GITTSNGGTTNISNGGFQNSGGNIGLITNTGSNSTTNIIEWNVGNPDNPKSPIKVAGDNLGGINTGTIYVDITPGKVYDVEQIVVGKDINGDGIEDGVDSNGDSLADQLNNGQGIFDSLHHASDIITIIDEGGGEFSAGVDTQELSGKTLGASLIYSSRMRQINTNSMLREINVKNFKTDFEILE</sequence>
<evidence type="ECO:0000313" key="1">
    <source>
        <dbReference type="EMBL" id="EEQ64551.1"/>
    </source>
</evidence>
<dbReference type="AlphaFoldDB" id="C5F2Q7"/>
<evidence type="ECO:0000313" key="2">
    <source>
        <dbReference type="Proteomes" id="UP000003953"/>
    </source>
</evidence>
<proteinExistence type="predicted"/>
<dbReference type="RefSeq" id="WP_005023792.1">
    <property type="nucleotide sequence ID" value="NZ_DS990483.1"/>
</dbReference>
<organism evidence="1 2">
    <name type="scientific">Helicobacter pullorum MIT 98-5489</name>
    <dbReference type="NCBI Taxonomy" id="537972"/>
    <lineage>
        <taxon>Bacteria</taxon>
        <taxon>Pseudomonadati</taxon>
        <taxon>Campylobacterota</taxon>
        <taxon>Epsilonproteobacteria</taxon>
        <taxon>Campylobacterales</taxon>
        <taxon>Helicobacteraceae</taxon>
        <taxon>Helicobacter</taxon>
    </lineage>
</organism>
<protein>
    <submittedName>
        <fullName evidence="1">Uncharacterized protein</fullName>
    </submittedName>
</protein>
<accession>C5F2Q7</accession>
<reference evidence="2" key="1">
    <citation type="journal article" date="2014" name="Genome Announc.">
        <title>Draft genome sequences of six enterohepatic helicobacter species isolated from humans and one from rhesus macaques.</title>
        <authorList>
            <person name="Shen Z."/>
            <person name="Sheh A."/>
            <person name="Young S.K."/>
            <person name="Abouelliel A."/>
            <person name="Ward D.V."/>
            <person name="Earl A.M."/>
            <person name="Fox J.G."/>
        </authorList>
    </citation>
    <scope>NUCLEOTIDE SEQUENCE [LARGE SCALE GENOMIC DNA]</scope>
    <source>
        <strain evidence="2">MIT 98-5489</strain>
    </source>
</reference>
<dbReference type="EMBL" id="DS990483">
    <property type="protein sequence ID" value="EEQ64551.1"/>
    <property type="molecule type" value="Genomic_DNA"/>
</dbReference>
<keyword evidence="2" id="KW-1185">Reference proteome</keyword>
<feature type="non-terminal residue" evidence="1">
    <location>
        <position position="185"/>
    </location>
</feature>
<feature type="non-terminal residue" evidence="1">
    <location>
        <position position="1"/>
    </location>
</feature>